<dbReference type="HOGENOM" id="CLU_3012599_0_0_9"/>
<dbReference type="Proteomes" id="UP000003438">
    <property type="component" value="Unassembled WGS sequence"/>
</dbReference>
<dbReference type="STRING" id="411471.SUBVAR_04763"/>
<dbReference type="AlphaFoldDB" id="D1PK44"/>
<name>D1PK44_9FIRM</name>
<reference evidence="1" key="1">
    <citation type="submission" date="2009-12" db="EMBL/GenBank/DDBJ databases">
        <authorList>
            <person name="Weinstock G."/>
            <person name="Sodergren E."/>
            <person name="Clifton S."/>
            <person name="Fulton L."/>
            <person name="Fulton B."/>
            <person name="Courtney L."/>
            <person name="Fronick C."/>
            <person name="Harrison M."/>
            <person name="Strong C."/>
            <person name="Farmer C."/>
            <person name="Delahaunty K."/>
            <person name="Markovic C."/>
            <person name="Hall O."/>
            <person name="Minx P."/>
            <person name="Tomlinson C."/>
            <person name="Mitreva M."/>
            <person name="Nelson J."/>
            <person name="Hou S."/>
            <person name="Wollam A."/>
            <person name="Pepin K.H."/>
            <person name="Johnson M."/>
            <person name="Bhonagiri V."/>
            <person name="Nash W.E."/>
            <person name="Warren W."/>
            <person name="Chinwalla A."/>
            <person name="Mardis E.R."/>
            <person name="Wilson R.K."/>
        </authorList>
    </citation>
    <scope>NUCLEOTIDE SEQUENCE [LARGE SCALE GENOMIC DNA]</scope>
    <source>
        <strain evidence="1">DSM 15176</strain>
    </source>
</reference>
<keyword evidence="2" id="KW-1185">Reference proteome</keyword>
<evidence type="ECO:0000313" key="1">
    <source>
        <dbReference type="EMBL" id="EFB77141.1"/>
    </source>
</evidence>
<accession>D1PK44</accession>
<sequence length="56" mass="6625">MEFFVFHDTWSFLSVLLQDTDRRRWSGPSGYRQATYTSVYKNSGHVKAFLALFCKK</sequence>
<organism evidence="1 2">
    <name type="scientific">Subdoligranulum variabile DSM 15176</name>
    <dbReference type="NCBI Taxonomy" id="411471"/>
    <lineage>
        <taxon>Bacteria</taxon>
        <taxon>Bacillati</taxon>
        <taxon>Bacillota</taxon>
        <taxon>Clostridia</taxon>
        <taxon>Eubacteriales</taxon>
        <taxon>Oscillospiraceae</taxon>
        <taxon>Subdoligranulum</taxon>
    </lineage>
</organism>
<evidence type="ECO:0000313" key="2">
    <source>
        <dbReference type="Proteomes" id="UP000003438"/>
    </source>
</evidence>
<dbReference type="EMBL" id="ACBY02000014">
    <property type="protein sequence ID" value="EFB77141.1"/>
    <property type="molecule type" value="Genomic_DNA"/>
</dbReference>
<proteinExistence type="predicted"/>
<protein>
    <submittedName>
        <fullName evidence="1">Uncharacterized protein</fullName>
    </submittedName>
</protein>
<gene>
    <name evidence="1" type="ORF">SUBVAR_04763</name>
</gene>
<comment type="caution">
    <text evidence="1">The sequence shown here is derived from an EMBL/GenBank/DDBJ whole genome shotgun (WGS) entry which is preliminary data.</text>
</comment>